<evidence type="ECO:0000313" key="1">
    <source>
        <dbReference type="EMBL" id="EZP84327.1"/>
    </source>
</evidence>
<dbReference type="Gene3D" id="2.30.42.10">
    <property type="match status" value="1"/>
</dbReference>
<dbReference type="InterPro" id="IPR036034">
    <property type="entry name" value="PDZ_sf"/>
</dbReference>
<dbReference type="SUPFAM" id="SSF50630">
    <property type="entry name" value="Acid proteases"/>
    <property type="match status" value="2"/>
</dbReference>
<evidence type="ECO:0000313" key="2">
    <source>
        <dbReference type="Proteomes" id="UP000024329"/>
    </source>
</evidence>
<dbReference type="eggNOG" id="COG3577">
    <property type="taxonomic scope" value="Bacteria"/>
</dbReference>
<dbReference type="Pfam" id="PF13650">
    <property type="entry name" value="Asp_protease_2"/>
    <property type="match status" value="1"/>
</dbReference>
<protein>
    <recommendedName>
        <fullName evidence="3">PDZ domain-containing protein</fullName>
    </recommendedName>
</protein>
<accession>A0A031K6Y6</accession>
<sequence length="387" mass="40514">MQRRDVLSGFAFTLIAGLARPVLAQQGRVIVSKIALLDGRVVMPVTISGNGPYLFLLDTGGAGSLIDAKLARELKLQSTGSVRTRGVGGQAVLGSYTARDVIFGGGARQPVVSLSAIDGGFGPRVRGSLAAGILTTVDSDLDIEAGEWRAYPDGRPERVGFVKLERAIRSNGTLGRNAASPRLYGDIQVNGMVLDCLLDTGAPGAISISYDNARRLGLWDDARPFTPQATSGIGGSGGIGRIVRADNALFAGQRFDRPLVLLRGPSDGARGHDGIVGLSMLRGFNLSTEVRTRSLWLQPHSDAAPLPERYGMSGLWLDDKDGEIRVAVVGTGSPASAAGIQVGDRIAGLDFRSAIASITGPPGKSVELSVANGDQTRSVRFALTPFL</sequence>
<dbReference type="Proteomes" id="UP000024329">
    <property type="component" value="Unassembled WGS sequence"/>
</dbReference>
<dbReference type="PATRIC" id="fig|158500.4.peg.80"/>
<dbReference type="Gene3D" id="2.40.70.10">
    <property type="entry name" value="Acid Proteases"/>
    <property type="match status" value="2"/>
</dbReference>
<dbReference type="InterPro" id="IPR021109">
    <property type="entry name" value="Peptidase_aspartic_dom_sf"/>
</dbReference>
<organism evidence="1 2">
    <name type="scientific">Novosphingobium resinovorum</name>
    <dbReference type="NCBI Taxonomy" id="158500"/>
    <lineage>
        <taxon>Bacteria</taxon>
        <taxon>Pseudomonadati</taxon>
        <taxon>Pseudomonadota</taxon>
        <taxon>Alphaproteobacteria</taxon>
        <taxon>Sphingomonadales</taxon>
        <taxon>Sphingomonadaceae</taxon>
        <taxon>Novosphingobium</taxon>
    </lineage>
</organism>
<name>A0A031K6Y6_9SPHN</name>
<dbReference type="SUPFAM" id="SSF50156">
    <property type="entry name" value="PDZ domain-like"/>
    <property type="match status" value="1"/>
</dbReference>
<comment type="caution">
    <text evidence="1">The sequence shown here is derived from an EMBL/GenBank/DDBJ whole genome shotgun (WGS) entry which is preliminary data.</text>
</comment>
<evidence type="ECO:0008006" key="3">
    <source>
        <dbReference type="Google" id="ProtNLM"/>
    </source>
</evidence>
<reference evidence="1 2" key="1">
    <citation type="submission" date="2014-03" db="EMBL/GenBank/DDBJ databases">
        <title>Whole genome sequence of Novosphingobium resinovorum KF1.</title>
        <authorList>
            <person name="Gan H.M."/>
            <person name="Gan H.Y."/>
            <person name="Chew T.H."/>
            <person name="Savka M.A."/>
        </authorList>
    </citation>
    <scope>NUCLEOTIDE SEQUENCE [LARGE SCALE GENOMIC DNA]</scope>
    <source>
        <strain evidence="1 2">KF1</strain>
    </source>
</reference>
<dbReference type="AlphaFoldDB" id="A0A031K6Y6"/>
<proteinExistence type="predicted"/>
<gene>
    <name evidence="1" type="ORF">BV97_00078</name>
</gene>
<dbReference type="EMBL" id="JFYZ01000001">
    <property type="protein sequence ID" value="EZP84327.1"/>
    <property type="molecule type" value="Genomic_DNA"/>
</dbReference>